<keyword evidence="1" id="KW-0732">Signal</keyword>
<feature type="signal peptide" evidence="1">
    <location>
        <begin position="1"/>
        <end position="30"/>
    </location>
</feature>
<comment type="caution">
    <text evidence="2">The sequence shown here is derived from an EMBL/GenBank/DDBJ whole genome shotgun (WGS) entry which is preliminary data.</text>
</comment>
<dbReference type="EMBL" id="JACOOY010000009">
    <property type="protein sequence ID" value="MBC5665324.1"/>
    <property type="molecule type" value="Genomic_DNA"/>
</dbReference>
<reference evidence="2 3" key="1">
    <citation type="submission" date="2020-08" db="EMBL/GenBank/DDBJ databases">
        <title>Genome public.</title>
        <authorList>
            <person name="Liu C."/>
            <person name="Sun Q."/>
        </authorList>
    </citation>
    <scope>NUCLEOTIDE SEQUENCE [LARGE SCALE GENOMIC DNA]</scope>
    <source>
        <strain evidence="2 3">NSJ-36</strain>
    </source>
</reference>
<gene>
    <name evidence="2" type="ORF">H8S07_08535</name>
</gene>
<protein>
    <submittedName>
        <fullName evidence="2">Uncharacterized protein</fullName>
    </submittedName>
</protein>
<name>A0ABR7EVI5_9FIRM</name>
<evidence type="ECO:0000313" key="3">
    <source>
        <dbReference type="Proteomes" id="UP000647235"/>
    </source>
</evidence>
<proteinExistence type="predicted"/>
<sequence>MKNNRWKKALSVALVCCMLAGTGQGFTVHAQDEAAQEEAVVTAVKATPDTLPEDGGTITVKATGTGLTSENWGVEFDATLKEGGMSVSNKIQPTVKEVKKDTAIIEVPENPMRNDIDLKIKAGVKNGETIEEQAETTVLLEKKTRDMVEFPVEQIAQTGSNAITATFKEDIQFGYADMERVKSKIYIAKMHGTFEKIRTVSDEDEVLIEGNQLIVRFKEDFTKNELGVDSGLYVGAGALKNDDNKYNKEVSWSITTKPTISQIDLSKDVLDYQGGTVTATLKGVRVDEIDIEKDVEAYLTGAGETDAAVGTTLDVVKTENGPQMTVTVPENTTDNTMAYAINVKYKGMLVYEGNNGNPAKKAIISVLAKGTDPAKQTLATMTITGNNKDNAGDSNKDITVKVSPQVGELKTVLRLYGTNLDSKIVKVRAIDENGIIFPVYDIPE</sequence>
<dbReference type="RefSeq" id="WP_186855859.1">
    <property type="nucleotide sequence ID" value="NZ_JACOOY010000009.1"/>
</dbReference>
<feature type="chain" id="PRO_5047133557" evidence="1">
    <location>
        <begin position="31"/>
        <end position="444"/>
    </location>
</feature>
<keyword evidence="3" id="KW-1185">Reference proteome</keyword>
<organism evidence="2 3">
    <name type="scientific">Dorea hominis</name>
    <dbReference type="NCBI Taxonomy" id="2763040"/>
    <lineage>
        <taxon>Bacteria</taxon>
        <taxon>Bacillati</taxon>
        <taxon>Bacillota</taxon>
        <taxon>Clostridia</taxon>
        <taxon>Lachnospirales</taxon>
        <taxon>Lachnospiraceae</taxon>
        <taxon>Dorea</taxon>
    </lineage>
</organism>
<evidence type="ECO:0000313" key="2">
    <source>
        <dbReference type="EMBL" id="MBC5665324.1"/>
    </source>
</evidence>
<dbReference type="Proteomes" id="UP000647235">
    <property type="component" value="Unassembled WGS sequence"/>
</dbReference>
<accession>A0ABR7EVI5</accession>
<evidence type="ECO:0000256" key="1">
    <source>
        <dbReference type="SAM" id="SignalP"/>
    </source>
</evidence>